<dbReference type="GO" id="GO:0004888">
    <property type="term" value="F:transmembrane signaling receptor activity"/>
    <property type="evidence" value="ECO:0007669"/>
    <property type="project" value="InterPro"/>
</dbReference>
<dbReference type="Gene3D" id="1.10.287.950">
    <property type="entry name" value="Methyl-accepting chemotaxis protein"/>
    <property type="match status" value="1"/>
</dbReference>
<keyword evidence="2" id="KW-1003">Cell membrane</keyword>
<dbReference type="AlphaFoldDB" id="A0A162L9U1"/>
<evidence type="ECO:0000256" key="4">
    <source>
        <dbReference type="ARBA" id="ARBA00029447"/>
    </source>
</evidence>
<dbReference type="GO" id="GO:0006935">
    <property type="term" value="P:chemotaxis"/>
    <property type="evidence" value="ECO:0007669"/>
    <property type="project" value="InterPro"/>
</dbReference>
<dbReference type="Pfam" id="PF00015">
    <property type="entry name" value="MCPsignal"/>
    <property type="match status" value="1"/>
</dbReference>
<dbReference type="PANTHER" id="PTHR32089">
    <property type="entry name" value="METHYL-ACCEPTING CHEMOTAXIS PROTEIN MCPB"/>
    <property type="match status" value="1"/>
</dbReference>
<dbReference type="InterPro" id="IPR044398">
    <property type="entry name" value="Globin-sensor_dom"/>
</dbReference>
<dbReference type="PANTHER" id="PTHR32089:SF112">
    <property type="entry name" value="LYSOZYME-LIKE PROTEIN-RELATED"/>
    <property type="match status" value="1"/>
</dbReference>
<dbReference type="PROSITE" id="PS50111">
    <property type="entry name" value="CHEMOTAXIS_TRANSDUC_2"/>
    <property type="match status" value="1"/>
</dbReference>
<comment type="caution">
    <text evidence="8">The sequence shown here is derived from an EMBL/GenBank/DDBJ whole genome shotgun (WGS) entry which is preliminary data.</text>
</comment>
<evidence type="ECO:0000256" key="1">
    <source>
        <dbReference type="ARBA" id="ARBA00004429"/>
    </source>
</evidence>
<gene>
    <name evidence="8" type="ORF">AUP44_25800</name>
</gene>
<organism evidence="8 9">
    <name type="scientific">Tistrella mobilis</name>
    <dbReference type="NCBI Taxonomy" id="171437"/>
    <lineage>
        <taxon>Bacteria</taxon>
        <taxon>Pseudomonadati</taxon>
        <taxon>Pseudomonadota</taxon>
        <taxon>Alphaproteobacteria</taxon>
        <taxon>Geminicoccales</taxon>
        <taxon>Geminicoccaceae</taxon>
        <taxon>Tistrella</taxon>
    </lineage>
</organism>
<comment type="similarity">
    <text evidence="4">Belongs to the methyl-accepting chemotaxis (MCP) protein family.</text>
</comment>
<evidence type="ECO:0000259" key="6">
    <source>
        <dbReference type="PROSITE" id="PS50111"/>
    </source>
</evidence>
<dbReference type="CDD" id="cd01068">
    <property type="entry name" value="globin_sensor"/>
    <property type="match status" value="1"/>
</dbReference>
<dbReference type="InterPro" id="IPR039379">
    <property type="entry name" value="Protoglobin_sensor_dom"/>
</dbReference>
<keyword evidence="2" id="KW-0997">Cell inner membrane</keyword>
<keyword evidence="2" id="KW-0472">Membrane</keyword>
<comment type="subcellular location">
    <subcellularLocation>
        <location evidence="1">Cell inner membrane</location>
        <topology evidence="1">Multi-pass membrane protein</topology>
    </subcellularLocation>
</comment>
<dbReference type="InterPro" id="IPR004089">
    <property type="entry name" value="MCPsignal_dom"/>
</dbReference>
<dbReference type="PROSITE" id="PS50192">
    <property type="entry name" value="T_SNARE"/>
    <property type="match status" value="1"/>
</dbReference>
<sequence length="449" mass="47815">MASPVTASALDAERLRFLGIDAATIADLALVRPVIEAEIEDLLDVFYRTLVTYPPMQALIAKPGMVDHLKTAQKAHWTALMSGRFDADYVARATRIGNAHVRIGLEPRWYMGGYQMVLQRLLAAISRSYRWSHDKRERAMSAVSRVVFLDMDLAMEQYITGVMAQVRAARLEAARELDASIRGVVEDLTQTVGRLGGASNGLTSAADMARSEASSVAGAAEQAAANVDAVAAASEELSRSISEIAGQVSQSSEIARQAVEDARQTTTTVSGMLGAAGKVGEIVQLINDIAEQTNLLALNATIEAARAGEAGKGFAVVAGEVKNLAAQTARATEDISAQVGDMRNVASATAQAIDKIVETIRRMNEIATGVAAAVEEQSAATRDIALNIQQVSSGTREVTRGVSGIERVNADTKTAADEVAETARMLEARANHLSTEMTGFMNRLRANRD</sequence>
<dbReference type="Gene3D" id="1.10.490.10">
    <property type="entry name" value="Globins"/>
    <property type="match status" value="1"/>
</dbReference>
<feature type="domain" description="Methyl-accepting transducer" evidence="6">
    <location>
        <begin position="191"/>
        <end position="427"/>
    </location>
</feature>
<dbReference type="InterPro" id="IPR009050">
    <property type="entry name" value="Globin-like_sf"/>
</dbReference>
<dbReference type="InterPro" id="IPR000727">
    <property type="entry name" value="T_SNARE_dom"/>
</dbReference>
<dbReference type="SMART" id="SM00283">
    <property type="entry name" value="MA"/>
    <property type="match status" value="1"/>
</dbReference>
<evidence type="ECO:0000259" key="7">
    <source>
        <dbReference type="PROSITE" id="PS50192"/>
    </source>
</evidence>
<evidence type="ECO:0000256" key="2">
    <source>
        <dbReference type="ARBA" id="ARBA00022519"/>
    </source>
</evidence>
<accession>A0A162L9U1</accession>
<dbReference type="GO" id="GO:0019825">
    <property type="term" value="F:oxygen binding"/>
    <property type="evidence" value="ECO:0007669"/>
    <property type="project" value="InterPro"/>
</dbReference>
<dbReference type="PRINTS" id="PR00260">
    <property type="entry name" value="CHEMTRNSDUCR"/>
</dbReference>
<proteinExistence type="inferred from homology"/>
<name>A0A162L9U1_9PROT</name>
<dbReference type="EMBL" id="LPZR01000098">
    <property type="protein sequence ID" value="KYO54033.1"/>
    <property type="molecule type" value="Genomic_DNA"/>
</dbReference>
<feature type="domain" description="T-SNARE coiled-coil homology" evidence="7">
    <location>
        <begin position="343"/>
        <end position="405"/>
    </location>
</feature>
<dbReference type="GO" id="GO:0005886">
    <property type="term" value="C:plasma membrane"/>
    <property type="evidence" value="ECO:0007669"/>
    <property type="project" value="UniProtKB-SubCell"/>
</dbReference>
<dbReference type="SUPFAM" id="SSF46458">
    <property type="entry name" value="Globin-like"/>
    <property type="match status" value="1"/>
</dbReference>
<dbReference type="InterPro" id="IPR012292">
    <property type="entry name" value="Globin/Proto"/>
</dbReference>
<dbReference type="RefSeq" id="WP_062763304.1">
    <property type="nucleotide sequence ID" value="NZ_CP121045.1"/>
</dbReference>
<reference evidence="8 9" key="1">
    <citation type="submission" date="2015-12" db="EMBL/GenBank/DDBJ databases">
        <title>Genome sequence of Tistrella mobilis MCCC 1A02139.</title>
        <authorList>
            <person name="Lu L."/>
            <person name="Lai Q."/>
            <person name="Shao Z."/>
            <person name="Qian P."/>
        </authorList>
    </citation>
    <scope>NUCLEOTIDE SEQUENCE [LARGE SCALE GENOMIC DNA]</scope>
    <source>
        <strain evidence="8 9">MCCC 1A02139</strain>
    </source>
</reference>
<dbReference type="GO" id="GO:0007165">
    <property type="term" value="P:signal transduction"/>
    <property type="evidence" value="ECO:0007669"/>
    <property type="project" value="UniProtKB-KW"/>
</dbReference>
<evidence type="ECO:0000256" key="5">
    <source>
        <dbReference type="PROSITE-ProRule" id="PRU00284"/>
    </source>
</evidence>
<dbReference type="Pfam" id="PF11563">
    <property type="entry name" value="Protoglobin"/>
    <property type="match status" value="1"/>
</dbReference>
<evidence type="ECO:0000256" key="3">
    <source>
        <dbReference type="ARBA" id="ARBA00023224"/>
    </source>
</evidence>
<keyword evidence="3 5" id="KW-0807">Transducer</keyword>
<evidence type="ECO:0008006" key="10">
    <source>
        <dbReference type="Google" id="ProtNLM"/>
    </source>
</evidence>
<dbReference type="GO" id="GO:0020037">
    <property type="term" value="F:heme binding"/>
    <property type="evidence" value="ECO:0007669"/>
    <property type="project" value="InterPro"/>
</dbReference>
<dbReference type="Proteomes" id="UP000075787">
    <property type="component" value="Unassembled WGS sequence"/>
</dbReference>
<dbReference type="GeneID" id="97242358"/>
<evidence type="ECO:0000313" key="8">
    <source>
        <dbReference type="EMBL" id="KYO54033.1"/>
    </source>
</evidence>
<evidence type="ECO:0000313" key="9">
    <source>
        <dbReference type="Proteomes" id="UP000075787"/>
    </source>
</evidence>
<dbReference type="OrthoDB" id="266313at2"/>
<protein>
    <recommendedName>
        <fullName evidence="10">Chemotaxis protein</fullName>
    </recommendedName>
</protein>
<dbReference type="SUPFAM" id="SSF58104">
    <property type="entry name" value="Methyl-accepting chemotaxis protein (MCP) signaling domain"/>
    <property type="match status" value="1"/>
</dbReference>
<dbReference type="InterPro" id="IPR004090">
    <property type="entry name" value="Chemotax_Me-accpt_rcpt"/>
</dbReference>